<accession>A0ABW8ENG8</accession>
<feature type="signal peptide" evidence="1">
    <location>
        <begin position="1"/>
        <end position="24"/>
    </location>
</feature>
<dbReference type="InterPro" id="IPR005184">
    <property type="entry name" value="DUF306_Meta_HslJ"/>
</dbReference>
<dbReference type="InterPro" id="IPR038670">
    <property type="entry name" value="HslJ-like_sf"/>
</dbReference>
<feature type="domain" description="DUF306" evidence="2">
    <location>
        <begin position="159"/>
        <end position="269"/>
    </location>
</feature>
<keyword evidence="4" id="KW-1185">Reference proteome</keyword>
<protein>
    <submittedName>
        <fullName evidence="3">META domain-containing protein</fullName>
    </submittedName>
</protein>
<evidence type="ECO:0000313" key="4">
    <source>
        <dbReference type="Proteomes" id="UP001617351"/>
    </source>
</evidence>
<name>A0ABW8ENG8_STRT5</name>
<evidence type="ECO:0000256" key="1">
    <source>
        <dbReference type="SAM" id="SignalP"/>
    </source>
</evidence>
<dbReference type="Pfam" id="PF03724">
    <property type="entry name" value="META"/>
    <property type="match status" value="2"/>
</dbReference>
<dbReference type="RefSeq" id="WP_402385554.1">
    <property type="nucleotide sequence ID" value="NZ_JBIUYY010000014.1"/>
</dbReference>
<evidence type="ECO:0000259" key="2">
    <source>
        <dbReference type="Pfam" id="PF03724"/>
    </source>
</evidence>
<reference evidence="3 4" key="1">
    <citation type="submission" date="2024-10" db="EMBL/GenBank/DDBJ databases">
        <title>The Natural Products Discovery Center: Release of the First 8490 Sequenced Strains for Exploring Actinobacteria Biosynthetic Diversity.</title>
        <authorList>
            <person name="Kalkreuter E."/>
            <person name="Kautsar S.A."/>
            <person name="Yang D."/>
            <person name="Bader C.D."/>
            <person name="Teijaro C.N."/>
            <person name="Fluegel L."/>
            <person name="Davis C.M."/>
            <person name="Simpson J.R."/>
            <person name="Lauterbach L."/>
            <person name="Steele A.D."/>
            <person name="Gui C."/>
            <person name="Meng S."/>
            <person name="Li G."/>
            <person name="Viehrig K."/>
            <person name="Ye F."/>
            <person name="Su P."/>
            <person name="Kiefer A.F."/>
            <person name="Nichols A."/>
            <person name="Cepeda A.J."/>
            <person name="Yan W."/>
            <person name="Fan B."/>
            <person name="Jiang Y."/>
            <person name="Adhikari A."/>
            <person name="Zheng C.-J."/>
            <person name="Schuster L."/>
            <person name="Cowan T.M."/>
            <person name="Smanski M.J."/>
            <person name="Chevrette M.G."/>
            <person name="De Carvalho L.P.S."/>
            <person name="Shen B."/>
        </authorList>
    </citation>
    <scope>NUCLEOTIDE SEQUENCE [LARGE SCALE GENOMIC DNA]</scope>
    <source>
        <strain evidence="3 4">NPDC087220</strain>
    </source>
</reference>
<dbReference type="Proteomes" id="UP001617351">
    <property type="component" value="Unassembled WGS sequence"/>
</dbReference>
<organism evidence="3 4">
    <name type="scientific">Streptomyces toxytricini</name>
    <name type="common">Actinomyces toxytricini</name>
    <dbReference type="NCBI Taxonomy" id="67369"/>
    <lineage>
        <taxon>Bacteria</taxon>
        <taxon>Bacillati</taxon>
        <taxon>Actinomycetota</taxon>
        <taxon>Actinomycetes</taxon>
        <taxon>Kitasatosporales</taxon>
        <taxon>Streptomycetaceae</taxon>
        <taxon>Streptomyces</taxon>
    </lineage>
</organism>
<dbReference type="PANTHER" id="PTHR35535">
    <property type="entry name" value="HEAT SHOCK PROTEIN HSLJ"/>
    <property type="match status" value="1"/>
</dbReference>
<dbReference type="PANTHER" id="PTHR35535:SF2">
    <property type="entry name" value="DUF306 DOMAIN-CONTAINING PROTEIN"/>
    <property type="match status" value="1"/>
</dbReference>
<dbReference type="InterPro" id="IPR053147">
    <property type="entry name" value="Hsp_HslJ-like"/>
</dbReference>
<keyword evidence="1" id="KW-0732">Signal</keyword>
<comment type="caution">
    <text evidence="3">The sequence shown here is derived from an EMBL/GenBank/DDBJ whole genome shotgun (WGS) entry which is preliminary data.</text>
</comment>
<sequence>MRTLRNLPAALVALLALAATSACGDGGAPPGASAGPDFAGNWSVRSLTAGGRTLTAPPTAHVDFEAGDAGRAEAKGNYGCNGFTAAVDHEPAGRQATALTVEPGASTTMACEHSAFEAEFAKMLRGRLEARRGPGDQLTLKTADGGTVELVLRAPVPDAPLTATQWTVTALLSGGTAASVPAPAAGRAVLRIGPDGTADGNLGCNRFSAPAAVEGDRITFGELTSTRVACTGPEGDLERTLTELLGSGPLTWRIRAHTLTLTAPDGRGLTAEAASAAE</sequence>
<dbReference type="Gene3D" id="2.40.128.270">
    <property type="match status" value="2"/>
</dbReference>
<dbReference type="PROSITE" id="PS51257">
    <property type="entry name" value="PROKAR_LIPOPROTEIN"/>
    <property type="match status" value="1"/>
</dbReference>
<gene>
    <name evidence="3" type="ORF">ACIO7M_27380</name>
</gene>
<proteinExistence type="predicted"/>
<evidence type="ECO:0000313" key="3">
    <source>
        <dbReference type="EMBL" id="MFJ2824807.1"/>
    </source>
</evidence>
<feature type="domain" description="DUF306" evidence="2">
    <location>
        <begin position="40"/>
        <end position="147"/>
    </location>
</feature>
<feature type="chain" id="PRO_5045891923" evidence="1">
    <location>
        <begin position="25"/>
        <end position="278"/>
    </location>
</feature>
<dbReference type="EMBL" id="JBIUYY010000014">
    <property type="protein sequence ID" value="MFJ2824807.1"/>
    <property type="molecule type" value="Genomic_DNA"/>
</dbReference>